<evidence type="ECO:0000313" key="1">
    <source>
        <dbReference type="EMBL" id="CAL81993.1"/>
    </source>
</evidence>
<proteinExistence type="predicted"/>
<accession>A5HYY4</accession>
<sequence length="52" mass="6020">MISNTPQMPPSCLYVSRLPANNPIAIIAIKRTTINKNFLILYFYCIIYIRIC</sequence>
<reference evidence="1 2" key="1">
    <citation type="journal article" date="2007" name="Genome Res.">
        <title>Genome sequence of a proteolytic (Group I) Clostridium botulinum strain Hall A and comparative analysis of the clostridial genomes.</title>
        <authorList>
            <person name="Sebaihia M."/>
            <person name="Peck M.W."/>
            <person name="Minton N.P."/>
            <person name="Thomson N.R."/>
            <person name="Holden M.T.G."/>
            <person name="Mitchell W.J."/>
            <person name="Carter A.T."/>
            <person name="Bentley S.D."/>
            <person name="Mason D.R."/>
            <person name="Crossman L."/>
            <person name="Paul C.J."/>
            <person name="Ivens A."/>
            <person name="Wells-Bennik M.H.J."/>
            <person name="Davis I.J."/>
            <person name="Cerdeno-Tarraga A.M."/>
            <person name="Churcher C."/>
            <person name="Quail M.A."/>
            <person name="Chillingworth T."/>
            <person name="Feltwell T."/>
            <person name="Fraser A."/>
            <person name="Goodhead I."/>
            <person name="Hance Z."/>
            <person name="Jagels K."/>
            <person name="Larke N."/>
            <person name="Maddison M."/>
            <person name="Moule S."/>
            <person name="Mungall K."/>
            <person name="Norbertczak H."/>
            <person name="Rabbinowitsch E."/>
            <person name="Sanders M."/>
            <person name="Simmonds M."/>
            <person name="White B."/>
            <person name="Whithead S."/>
            <person name="Parkhill J."/>
        </authorList>
    </citation>
    <scope>NUCLEOTIDE SEQUENCE [LARGE SCALE GENOMIC DNA]</scope>
    <source>
        <strain evidence="2">Hall / ATCC 3502 / NCTC 13319 / Type A [Sanger]</strain>
    </source>
</reference>
<dbReference type="HOGENOM" id="CLU_3078314_0_0_9"/>
<keyword evidence="2" id="KW-1185">Reference proteome</keyword>
<protein>
    <submittedName>
        <fullName evidence="1">Uncharacterized protein</fullName>
    </submittedName>
</protein>
<evidence type="ECO:0000313" key="2">
    <source>
        <dbReference type="Proteomes" id="UP000001986"/>
    </source>
</evidence>
<name>A5HYY4_CLOBH</name>
<dbReference type="EMBL" id="AM412317">
    <property type="protein sequence ID" value="CAL81993.1"/>
    <property type="molecule type" value="Genomic_DNA"/>
</dbReference>
<organism evidence="1 2">
    <name type="scientific">Clostridium botulinum (strain Hall / ATCC 3502 / NCTC 13319 / Type A)</name>
    <dbReference type="NCBI Taxonomy" id="441771"/>
    <lineage>
        <taxon>Bacteria</taxon>
        <taxon>Bacillati</taxon>
        <taxon>Bacillota</taxon>
        <taxon>Clostridia</taxon>
        <taxon>Eubacteriales</taxon>
        <taxon>Clostridiaceae</taxon>
        <taxon>Clostridium</taxon>
    </lineage>
</organism>
<dbReference type="Proteomes" id="UP000001986">
    <property type="component" value="Chromosome"/>
</dbReference>
<dbReference type="AlphaFoldDB" id="A5HYY4"/>
<gene>
    <name evidence="1" type="ordered locus">CBO0440</name>
</gene>
<dbReference type="KEGG" id="cbo:CBO0440"/>